<evidence type="ECO:0000256" key="4">
    <source>
        <dbReference type="ARBA" id="ARBA00022989"/>
    </source>
</evidence>
<dbReference type="PANTHER" id="PTHR38459:SF1">
    <property type="entry name" value="PROPHAGE BACTOPRENOL-LINKED GLUCOSE TRANSLOCASE HOMOLOG"/>
    <property type="match status" value="1"/>
</dbReference>
<dbReference type="GO" id="GO:0000271">
    <property type="term" value="P:polysaccharide biosynthetic process"/>
    <property type="evidence" value="ECO:0007669"/>
    <property type="project" value="InterPro"/>
</dbReference>
<keyword evidence="3 6" id="KW-0812">Transmembrane</keyword>
<feature type="transmembrane region" description="Helical" evidence="6">
    <location>
        <begin position="36"/>
        <end position="56"/>
    </location>
</feature>
<dbReference type="InterPro" id="IPR007267">
    <property type="entry name" value="GtrA_DPMS_TM"/>
</dbReference>
<protein>
    <recommendedName>
        <fullName evidence="7">GtrA/DPMS transmembrane domain-containing protein</fullName>
    </recommendedName>
</protein>
<dbReference type="PANTHER" id="PTHR38459">
    <property type="entry name" value="PROPHAGE BACTOPRENOL-LINKED GLUCOSE TRANSLOCASE HOMOLOG"/>
    <property type="match status" value="1"/>
</dbReference>
<keyword evidence="4 6" id="KW-1133">Transmembrane helix</keyword>
<dbReference type="AlphaFoldDB" id="A0A1F6C1W9"/>
<feature type="transmembrane region" description="Helical" evidence="6">
    <location>
        <begin position="107"/>
        <end position="126"/>
    </location>
</feature>
<feature type="domain" description="GtrA/DPMS transmembrane" evidence="7">
    <location>
        <begin position="11"/>
        <end position="125"/>
    </location>
</feature>
<comment type="subcellular location">
    <subcellularLocation>
        <location evidence="1">Membrane</location>
        <topology evidence="1">Multi-pass membrane protein</topology>
    </subcellularLocation>
</comment>
<dbReference type="Proteomes" id="UP000178249">
    <property type="component" value="Unassembled WGS sequence"/>
</dbReference>
<evidence type="ECO:0000313" key="8">
    <source>
        <dbReference type="EMBL" id="OGG43205.1"/>
    </source>
</evidence>
<accession>A0A1F6C1W9</accession>
<comment type="caution">
    <text evidence="8">The sequence shown here is derived from an EMBL/GenBank/DDBJ whole genome shotgun (WGS) entry which is preliminary data.</text>
</comment>
<dbReference type="Pfam" id="PF04138">
    <property type="entry name" value="GtrA_DPMS_TM"/>
    <property type="match status" value="1"/>
</dbReference>
<sequence length="131" mass="14911">MDTAALQRFLKYSLVGISTFAFDLFLLLVFTEFFSWHYLIAAGAAFLIAVSVNYVLSRRFVFIGTSRSVSEGYVLFLIIAGTGLIAITFFMFVFVDVLHWNYLFSRIAIAGIVGMWGYLMNFYFNFKLAGQ</sequence>
<reference evidence="8 9" key="1">
    <citation type="journal article" date="2016" name="Nat. Commun.">
        <title>Thousands of microbial genomes shed light on interconnected biogeochemical processes in an aquifer system.</title>
        <authorList>
            <person name="Anantharaman K."/>
            <person name="Brown C.T."/>
            <person name="Hug L.A."/>
            <person name="Sharon I."/>
            <person name="Castelle C.J."/>
            <person name="Probst A.J."/>
            <person name="Thomas B.C."/>
            <person name="Singh A."/>
            <person name="Wilkins M.J."/>
            <person name="Karaoz U."/>
            <person name="Brodie E.L."/>
            <person name="Williams K.H."/>
            <person name="Hubbard S.S."/>
            <person name="Banfield J.F."/>
        </authorList>
    </citation>
    <scope>NUCLEOTIDE SEQUENCE [LARGE SCALE GENOMIC DNA]</scope>
</reference>
<evidence type="ECO:0000256" key="5">
    <source>
        <dbReference type="ARBA" id="ARBA00023136"/>
    </source>
</evidence>
<feature type="transmembrane region" description="Helical" evidence="6">
    <location>
        <begin position="12"/>
        <end position="30"/>
    </location>
</feature>
<evidence type="ECO:0000256" key="1">
    <source>
        <dbReference type="ARBA" id="ARBA00004141"/>
    </source>
</evidence>
<feature type="transmembrane region" description="Helical" evidence="6">
    <location>
        <begin position="72"/>
        <end position="95"/>
    </location>
</feature>
<evidence type="ECO:0000256" key="6">
    <source>
        <dbReference type="SAM" id="Phobius"/>
    </source>
</evidence>
<organism evidence="8 9">
    <name type="scientific">Candidatus Kaiserbacteria bacterium RIFCSPHIGHO2_01_FULL_48_10</name>
    <dbReference type="NCBI Taxonomy" id="1798476"/>
    <lineage>
        <taxon>Bacteria</taxon>
        <taxon>Candidatus Kaiseribacteriota</taxon>
    </lineage>
</organism>
<dbReference type="InterPro" id="IPR051401">
    <property type="entry name" value="GtrA_CellWall_Glycosyl"/>
</dbReference>
<dbReference type="EMBL" id="MFKP01000047">
    <property type="protein sequence ID" value="OGG43205.1"/>
    <property type="molecule type" value="Genomic_DNA"/>
</dbReference>
<evidence type="ECO:0000259" key="7">
    <source>
        <dbReference type="Pfam" id="PF04138"/>
    </source>
</evidence>
<comment type="similarity">
    <text evidence="2">Belongs to the GtrA family.</text>
</comment>
<name>A0A1F6C1W9_9BACT</name>
<dbReference type="GO" id="GO:0005886">
    <property type="term" value="C:plasma membrane"/>
    <property type="evidence" value="ECO:0007669"/>
    <property type="project" value="TreeGrafter"/>
</dbReference>
<evidence type="ECO:0000313" key="9">
    <source>
        <dbReference type="Proteomes" id="UP000178249"/>
    </source>
</evidence>
<gene>
    <name evidence="8" type="ORF">A2841_03500</name>
</gene>
<evidence type="ECO:0000256" key="3">
    <source>
        <dbReference type="ARBA" id="ARBA00022692"/>
    </source>
</evidence>
<proteinExistence type="inferred from homology"/>
<evidence type="ECO:0000256" key="2">
    <source>
        <dbReference type="ARBA" id="ARBA00009399"/>
    </source>
</evidence>
<keyword evidence="5 6" id="KW-0472">Membrane</keyword>